<dbReference type="Proteomes" id="UP000054549">
    <property type="component" value="Unassembled WGS sequence"/>
</dbReference>
<organism evidence="4 5">
    <name type="scientific">Amanita muscaria (strain Koide BX008)</name>
    <dbReference type="NCBI Taxonomy" id="946122"/>
    <lineage>
        <taxon>Eukaryota</taxon>
        <taxon>Fungi</taxon>
        <taxon>Dikarya</taxon>
        <taxon>Basidiomycota</taxon>
        <taxon>Agaricomycotina</taxon>
        <taxon>Agaricomycetes</taxon>
        <taxon>Agaricomycetidae</taxon>
        <taxon>Agaricales</taxon>
        <taxon>Pluteineae</taxon>
        <taxon>Amanitaceae</taxon>
        <taxon>Amanita</taxon>
    </lineage>
</organism>
<sequence length="472" mass="50759">MESFNLTQSRYRSRRGSNSSSHSGAPGAGIWRTLVSLAFVIALSPSAAQAQNLTDTQVALVSGTLADSAQQSWELGTRAQTILSLNATAFSVYTASSLPPPTSIDAFGSGNSSTLSPFFDIARTVVQNRTASNGNVTGPQPLIQDGSAADPASIGFAVLLANWTGLDSGEVDYAGAARDQLDFLFQKVPKTPNGAISHRVDQVQLWSDFVYMVPPFLAYYGVTTSNRTLIEEAYTQIKLYRTYLRDPSANGLWKHVLLGTGALDDGHWSTGNGWAAAGMLRVLATMKHSQYSSSFSNEQRDLADWTLEIQNGMYQTLDSTLIFTNWAGQPPSSSNFRDASSTALLASTVFRLSLLYSYHHNLPIAERCRQALFASGNRQSSSISSSYSTALADMNHFTMEGYLSPVVNPHSFNVQGNTSAEAQAFVLELHAAWSDWIQDGAQGANGATPLTSTKSFQTATLASVGLGAWLLL</sequence>
<dbReference type="Gene3D" id="1.50.10.10">
    <property type="match status" value="1"/>
</dbReference>
<dbReference type="PANTHER" id="PTHR41814:SF1">
    <property type="entry name" value="CELLULASE"/>
    <property type="match status" value="1"/>
</dbReference>
<dbReference type="SUPFAM" id="SSF48208">
    <property type="entry name" value="Six-hairpin glycosidases"/>
    <property type="match status" value="1"/>
</dbReference>
<dbReference type="InParanoid" id="A0A0C2WSD2"/>
<dbReference type="STRING" id="946122.A0A0C2WSD2"/>
<dbReference type="HOGENOM" id="CLU_037534_0_0_1"/>
<evidence type="ECO:0000313" key="5">
    <source>
        <dbReference type="Proteomes" id="UP000054549"/>
    </source>
</evidence>
<protein>
    <recommendedName>
        <fullName evidence="6">Six-hairpin glycosidase</fullName>
    </recommendedName>
</protein>
<gene>
    <name evidence="4" type="ORF">M378DRAFT_200069</name>
</gene>
<dbReference type="GO" id="GO:0005975">
    <property type="term" value="P:carbohydrate metabolic process"/>
    <property type="evidence" value="ECO:0007669"/>
    <property type="project" value="InterPro"/>
</dbReference>
<dbReference type="PANTHER" id="PTHR41814">
    <property type="entry name" value="EXPRESSED PROTEIN"/>
    <property type="match status" value="1"/>
</dbReference>
<keyword evidence="1" id="KW-0378">Hydrolase</keyword>
<dbReference type="GO" id="GO:0016787">
    <property type="term" value="F:hydrolase activity"/>
    <property type="evidence" value="ECO:0007669"/>
    <property type="project" value="UniProtKB-KW"/>
</dbReference>
<name>A0A0C2WSD2_AMAMK</name>
<dbReference type="AlphaFoldDB" id="A0A0C2WSD2"/>
<evidence type="ECO:0000256" key="2">
    <source>
        <dbReference type="SAM" id="MobiDB-lite"/>
    </source>
</evidence>
<keyword evidence="5" id="KW-1185">Reference proteome</keyword>
<evidence type="ECO:0000256" key="1">
    <source>
        <dbReference type="ARBA" id="ARBA00022801"/>
    </source>
</evidence>
<feature type="chain" id="PRO_5002158420" description="Six-hairpin glycosidase" evidence="3">
    <location>
        <begin position="51"/>
        <end position="472"/>
    </location>
</feature>
<dbReference type="OrthoDB" id="4138492at2759"/>
<feature type="signal peptide" evidence="3">
    <location>
        <begin position="1"/>
        <end position="50"/>
    </location>
</feature>
<evidence type="ECO:0000313" key="4">
    <source>
        <dbReference type="EMBL" id="KIL59656.1"/>
    </source>
</evidence>
<dbReference type="InterPro" id="IPR010905">
    <property type="entry name" value="Glyco_hydro_88"/>
</dbReference>
<dbReference type="InterPro" id="IPR008928">
    <property type="entry name" value="6-hairpin_glycosidase_sf"/>
</dbReference>
<dbReference type="Pfam" id="PF07470">
    <property type="entry name" value="Glyco_hydro_88"/>
    <property type="match status" value="1"/>
</dbReference>
<dbReference type="EMBL" id="KN818312">
    <property type="protein sequence ID" value="KIL59656.1"/>
    <property type="molecule type" value="Genomic_DNA"/>
</dbReference>
<feature type="region of interest" description="Disordered" evidence="2">
    <location>
        <begin position="1"/>
        <end position="25"/>
    </location>
</feature>
<evidence type="ECO:0008006" key="6">
    <source>
        <dbReference type="Google" id="ProtNLM"/>
    </source>
</evidence>
<keyword evidence="3" id="KW-0732">Signal</keyword>
<dbReference type="InterPro" id="IPR012341">
    <property type="entry name" value="6hp_glycosidase-like_sf"/>
</dbReference>
<evidence type="ECO:0000256" key="3">
    <source>
        <dbReference type="SAM" id="SignalP"/>
    </source>
</evidence>
<accession>A0A0C2WSD2</accession>
<proteinExistence type="predicted"/>
<reference evidence="4 5" key="1">
    <citation type="submission" date="2014-04" db="EMBL/GenBank/DDBJ databases">
        <title>Evolutionary Origins and Diversification of the Mycorrhizal Mutualists.</title>
        <authorList>
            <consortium name="DOE Joint Genome Institute"/>
            <consortium name="Mycorrhizal Genomics Consortium"/>
            <person name="Kohler A."/>
            <person name="Kuo A."/>
            <person name="Nagy L.G."/>
            <person name="Floudas D."/>
            <person name="Copeland A."/>
            <person name="Barry K.W."/>
            <person name="Cichocki N."/>
            <person name="Veneault-Fourrey C."/>
            <person name="LaButti K."/>
            <person name="Lindquist E.A."/>
            <person name="Lipzen A."/>
            <person name="Lundell T."/>
            <person name="Morin E."/>
            <person name="Murat C."/>
            <person name="Riley R."/>
            <person name="Ohm R."/>
            <person name="Sun H."/>
            <person name="Tunlid A."/>
            <person name="Henrissat B."/>
            <person name="Grigoriev I.V."/>
            <person name="Hibbett D.S."/>
            <person name="Martin F."/>
        </authorList>
    </citation>
    <scope>NUCLEOTIDE SEQUENCE [LARGE SCALE GENOMIC DNA]</scope>
    <source>
        <strain evidence="4 5">Koide BX008</strain>
    </source>
</reference>